<name>A0AAD7NIM5_9AGAR</name>
<dbReference type="EMBL" id="JARJLG010000045">
    <property type="protein sequence ID" value="KAJ7761568.1"/>
    <property type="molecule type" value="Genomic_DNA"/>
</dbReference>
<reference evidence="1" key="1">
    <citation type="submission" date="2023-03" db="EMBL/GenBank/DDBJ databases">
        <title>Massive genome expansion in bonnet fungi (Mycena s.s.) driven by repeated elements and novel gene families across ecological guilds.</title>
        <authorList>
            <consortium name="Lawrence Berkeley National Laboratory"/>
            <person name="Harder C.B."/>
            <person name="Miyauchi S."/>
            <person name="Viragh M."/>
            <person name="Kuo A."/>
            <person name="Thoen E."/>
            <person name="Andreopoulos B."/>
            <person name="Lu D."/>
            <person name="Skrede I."/>
            <person name="Drula E."/>
            <person name="Henrissat B."/>
            <person name="Morin E."/>
            <person name="Kohler A."/>
            <person name="Barry K."/>
            <person name="LaButti K."/>
            <person name="Morin E."/>
            <person name="Salamov A."/>
            <person name="Lipzen A."/>
            <person name="Mereny Z."/>
            <person name="Hegedus B."/>
            <person name="Baldrian P."/>
            <person name="Stursova M."/>
            <person name="Weitz H."/>
            <person name="Taylor A."/>
            <person name="Grigoriev I.V."/>
            <person name="Nagy L.G."/>
            <person name="Martin F."/>
            <person name="Kauserud H."/>
        </authorList>
    </citation>
    <scope>NUCLEOTIDE SEQUENCE</scope>
    <source>
        <strain evidence="1">CBHHK188m</strain>
    </source>
</reference>
<keyword evidence="2" id="KW-1185">Reference proteome</keyword>
<dbReference type="Proteomes" id="UP001215280">
    <property type="component" value="Unassembled WGS sequence"/>
</dbReference>
<comment type="caution">
    <text evidence="1">The sequence shown here is derived from an EMBL/GenBank/DDBJ whole genome shotgun (WGS) entry which is preliminary data.</text>
</comment>
<protein>
    <submittedName>
        <fullName evidence="1">Uncharacterized protein</fullName>
    </submittedName>
</protein>
<organism evidence="1 2">
    <name type="scientific">Mycena maculata</name>
    <dbReference type="NCBI Taxonomy" id="230809"/>
    <lineage>
        <taxon>Eukaryota</taxon>
        <taxon>Fungi</taxon>
        <taxon>Dikarya</taxon>
        <taxon>Basidiomycota</taxon>
        <taxon>Agaricomycotina</taxon>
        <taxon>Agaricomycetes</taxon>
        <taxon>Agaricomycetidae</taxon>
        <taxon>Agaricales</taxon>
        <taxon>Marasmiineae</taxon>
        <taxon>Mycenaceae</taxon>
        <taxon>Mycena</taxon>
    </lineage>
</organism>
<sequence length="74" mass="8782">QNIKFKFNVQHDCRSAKCEATCVRMRMQEHVESDQVENYIVHNTLDRYFINSYGFHNAHLLYAMLPREVIAPIP</sequence>
<evidence type="ECO:0000313" key="2">
    <source>
        <dbReference type="Proteomes" id="UP001215280"/>
    </source>
</evidence>
<feature type="non-terminal residue" evidence="1">
    <location>
        <position position="74"/>
    </location>
</feature>
<feature type="non-terminal residue" evidence="1">
    <location>
        <position position="1"/>
    </location>
</feature>
<proteinExistence type="predicted"/>
<accession>A0AAD7NIM5</accession>
<gene>
    <name evidence="1" type="ORF">DFH07DRAFT_698595</name>
</gene>
<evidence type="ECO:0000313" key="1">
    <source>
        <dbReference type="EMBL" id="KAJ7761568.1"/>
    </source>
</evidence>
<dbReference type="AlphaFoldDB" id="A0AAD7NIM5"/>